<feature type="transmembrane region" description="Helical" evidence="7">
    <location>
        <begin position="9"/>
        <end position="30"/>
    </location>
</feature>
<gene>
    <name evidence="8" type="primary">chrA</name>
    <name evidence="8" type="ORF">EOJ36_00460</name>
</gene>
<evidence type="ECO:0000256" key="2">
    <source>
        <dbReference type="ARBA" id="ARBA00005262"/>
    </source>
</evidence>
<dbReference type="InterPro" id="IPR003370">
    <property type="entry name" value="Chromate_transpt"/>
</dbReference>
<accession>A0A437PW74</accession>
<keyword evidence="5 7" id="KW-1133">Transmembrane helix</keyword>
<dbReference type="PANTHER" id="PTHR33567:SF3">
    <property type="entry name" value="CHROMATE ION TRANSPORTER (EUROFUNG)"/>
    <property type="match status" value="1"/>
</dbReference>
<evidence type="ECO:0000256" key="3">
    <source>
        <dbReference type="ARBA" id="ARBA00022475"/>
    </source>
</evidence>
<feature type="transmembrane region" description="Helical" evidence="7">
    <location>
        <begin position="136"/>
        <end position="152"/>
    </location>
</feature>
<dbReference type="Pfam" id="PF02417">
    <property type="entry name" value="Chromate_transp"/>
    <property type="match status" value="2"/>
</dbReference>
<proteinExistence type="inferred from homology"/>
<evidence type="ECO:0000256" key="5">
    <source>
        <dbReference type="ARBA" id="ARBA00022989"/>
    </source>
</evidence>
<keyword evidence="3" id="KW-1003">Cell membrane</keyword>
<dbReference type="GO" id="GO:0015109">
    <property type="term" value="F:chromate transmembrane transporter activity"/>
    <property type="evidence" value="ECO:0007669"/>
    <property type="project" value="InterPro"/>
</dbReference>
<organism evidence="8 9">
    <name type="scientific">Sandaracinomonas limnophila</name>
    <dbReference type="NCBI Taxonomy" id="1862386"/>
    <lineage>
        <taxon>Bacteria</taxon>
        <taxon>Pseudomonadati</taxon>
        <taxon>Bacteroidota</taxon>
        <taxon>Cytophagia</taxon>
        <taxon>Cytophagales</taxon>
        <taxon>Flectobacillaceae</taxon>
        <taxon>Sandaracinomonas</taxon>
    </lineage>
</organism>
<dbReference type="PIRSF" id="PIRSF004810">
    <property type="entry name" value="ChrA"/>
    <property type="match status" value="1"/>
</dbReference>
<sequence>MSKPKQFDFLMDVFVLACTSFGGPQVHHALFIKKLVNEKQYISEEDYLELLALCSILPGPTSTQTIIAIGFKKGGPLLAYLTLLTWITPAVFIMTLAAYGMTYLQNKSILDYVLPVGIGLIIQAGWQMAQKVIQGWLYYLLMFLTLVIGVYFQNPYIFPLMIFMGGLVSSLNFDRFPKQNKHKMIIPWANFNLYWGFGIGLAILGHFTDYFPIRLFENFYRNGSLVFGGGQVLAPVLFTEFVEFKHLISSEDFLTGMSLSQSLPGPVFALTSYLGVLLMKDYGLFGELMGSIIGALGIFLPGTFLIFFVIRIWGQLKQYRFIRASLAGIQAASVGLTFVAVYLFLDPIIKKSDYISIGIVIASFLIAQFTKLPTILMFALGLLIGVVLNA</sequence>
<feature type="transmembrane region" description="Helical" evidence="7">
    <location>
        <begin position="158"/>
        <end position="176"/>
    </location>
</feature>
<feature type="transmembrane region" description="Helical" evidence="7">
    <location>
        <begin position="357"/>
        <end position="388"/>
    </location>
</feature>
<keyword evidence="9" id="KW-1185">Reference proteome</keyword>
<keyword evidence="4 7" id="KW-0812">Transmembrane</keyword>
<dbReference type="NCBIfam" id="TIGR00937">
    <property type="entry name" value="2A51"/>
    <property type="match status" value="1"/>
</dbReference>
<reference evidence="8 9" key="1">
    <citation type="submission" date="2019-01" db="EMBL/GenBank/DDBJ databases">
        <authorList>
            <person name="Chen W.-M."/>
        </authorList>
    </citation>
    <scope>NUCLEOTIDE SEQUENCE [LARGE SCALE GENOMIC DNA]</scope>
    <source>
        <strain evidence="8 9">FSY-15</strain>
    </source>
</reference>
<comment type="subcellular location">
    <subcellularLocation>
        <location evidence="1">Cell membrane</location>
        <topology evidence="1">Multi-pass membrane protein</topology>
    </subcellularLocation>
</comment>
<comment type="caution">
    <text evidence="8">The sequence shown here is derived from an EMBL/GenBank/DDBJ whole genome shotgun (WGS) entry which is preliminary data.</text>
</comment>
<feature type="transmembrane region" description="Helical" evidence="7">
    <location>
        <begin position="188"/>
        <end position="207"/>
    </location>
</feature>
<feature type="transmembrane region" description="Helical" evidence="7">
    <location>
        <begin position="78"/>
        <end position="100"/>
    </location>
</feature>
<dbReference type="RefSeq" id="WP_127802055.1">
    <property type="nucleotide sequence ID" value="NZ_SACY01000001.1"/>
</dbReference>
<evidence type="ECO:0000256" key="6">
    <source>
        <dbReference type="ARBA" id="ARBA00023136"/>
    </source>
</evidence>
<dbReference type="PANTHER" id="PTHR33567">
    <property type="entry name" value="CHROMATE ION TRANSPORTER (EUROFUNG)"/>
    <property type="match status" value="1"/>
</dbReference>
<evidence type="ECO:0000256" key="7">
    <source>
        <dbReference type="SAM" id="Phobius"/>
    </source>
</evidence>
<dbReference type="GO" id="GO:0005886">
    <property type="term" value="C:plasma membrane"/>
    <property type="evidence" value="ECO:0007669"/>
    <property type="project" value="UniProtKB-SubCell"/>
</dbReference>
<protein>
    <submittedName>
        <fullName evidence="8">Chromate efflux transporter</fullName>
    </submittedName>
</protein>
<feature type="transmembrane region" description="Helical" evidence="7">
    <location>
        <begin position="291"/>
        <end position="314"/>
    </location>
</feature>
<dbReference type="AlphaFoldDB" id="A0A437PW74"/>
<evidence type="ECO:0000256" key="1">
    <source>
        <dbReference type="ARBA" id="ARBA00004651"/>
    </source>
</evidence>
<comment type="similarity">
    <text evidence="2">Belongs to the chromate ion transporter (CHR) (TC 2.A.51) family.</text>
</comment>
<dbReference type="InterPro" id="IPR014047">
    <property type="entry name" value="Chr_Tranpt_l_chain"/>
</dbReference>
<dbReference type="OrthoDB" id="9788907at2"/>
<dbReference type="Proteomes" id="UP000282832">
    <property type="component" value="Unassembled WGS sequence"/>
</dbReference>
<evidence type="ECO:0000313" key="9">
    <source>
        <dbReference type="Proteomes" id="UP000282832"/>
    </source>
</evidence>
<evidence type="ECO:0000256" key="4">
    <source>
        <dbReference type="ARBA" id="ARBA00022692"/>
    </source>
</evidence>
<dbReference type="EMBL" id="SACY01000001">
    <property type="protein sequence ID" value="RVU26503.1"/>
    <property type="molecule type" value="Genomic_DNA"/>
</dbReference>
<name>A0A437PW74_9BACT</name>
<keyword evidence="6 7" id="KW-0472">Membrane</keyword>
<evidence type="ECO:0000313" key="8">
    <source>
        <dbReference type="EMBL" id="RVU26503.1"/>
    </source>
</evidence>
<feature type="transmembrane region" description="Helical" evidence="7">
    <location>
        <begin position="112"/>
        <end position="129"/>
    </location>
</feature>
<feature type="transmembrane region" description="Helical" evidence="7">
    <location>
        <begin position="326"/>
        <end position="345"/>
    </location>
</feature>